<dbReference type="AlphaFoldDB" id="A0A6C0L0X6"/>
<evidence type="ECO:0000313" key="1">
    <source>
        <dbReference type="EMBL" id="QHU23066.1"/>
    </source>
</evidence>
<name>A0A6C0L0X6_9ZZZZ</name>
<reference evidence="1" key="1">
    <citation type="journal article" date="2020" name="Nature">
        <title>Giant virus diversity and host interactions through global metagenomics.</title>
        <authorList>
            <person name="Schulz F."/>
            <person name="Roux S."/>
            <person name="Paez-Espino D."/>
            <person name="Jungbluth S."/>
            <person name="Walsh D.A."/>
            <person name="Denef V.J."/>
            <person name="McMahon K.D."/>
            <person name="Konstantinidis K.T."/>
            <person name="Eloe-Fadrosh E.A."/>
            <person name="Kyrpides N.C."/>
            <person name="Woyke T."/>
        </authorList>
    </citation>
    <scope>NUCLEOTIDE SEQUENCE</scope>
    <source>
        <strain evidence="1">GVMAG-S-ERX555907-63</strain>
    </source>
</reference>
<proteinExistence type="predicted"/>
<protein>
    <submittedName>
        <fullName evidence="1">Uncharacterized protein</fullName>
    </submittedName>
</protein>
<accession>A0A6C0L0X6</accession>
<organism evidence="1">
    <name type="scientific">viral metagenome</name>
    <dbReference type="NCBI Taxonomy" id="1070528"/>
    <lineage>
        <taxon>unclassified sequences</taxon>
        <taxon>metagenomes</taxon>
        <taxon>organismal metagenomes</taxon>
    </lineage>
</organism>
<sequence>MESSFFDRTNFEMLYDLMNNDMLQRANIALDSLSINARQLIYDGMIEEFNSRNPNDKIEDVNKKVLIKVVPQLVQYTKPQQFADDQLNTFLQEQPTLQVAPKNTEEENELLNGTPLFNDSSSVNEPKFKDTQIDLDISSADRNIWNPESKDSIYDFVVKFGNVDSNSRDIGKEKFAQNSGINIPDSLKNVIGVSLTHVILSDIGYNTSAMYDAVSQEKTQNALDKYPYLYLQIDEFSGKFVSSSDHGRKSFVKLIKDKTWKEGGHSNVCYHLMNTKGNGAKPSVGWISDTPIADVSKMSIRILKPSGYVLEGINDIFDIDYLTEEVETIKLYLKSNTYTNNGNSVNTDTAWTPDTLQSGHRILFNNVSFDNNPQNRAGVNITDIDGLNRLSKFLNSNEHIIVGHSFAMRYINISKKQLYYLNAYPGTKIFDSFGLRQEGDVNASSIDLLNVKLMNVSIQTNLGFNIKSREYLNENKSTLPI</sequence>
<dbReference type="EMBL" id="MN741022">
    <property type="protein sequence ID" value="QHU23066.1"/>
    <property type="molecule type" value="Genomic_DNA"/>
</dbReference>